<dbReference type="GO" id="GO:0003676">
    <property type="term" value="F:nucleic acid binding"/>
    <property type="evidence" value="ECO:0007669"/>
    <property type="project" value="InterPro"/>
</dbReference>
<dbReference type="EMBL" id="CARXXK010000002">
    <property type="protein sequence ID" value="CAI6358893.1"/>
    <property type="molecule type" value="Genomic_DNA"/>
</dbReference>
<sequence length="106" mass="12206">MTVLRTPPYHCEVNPIELAWSSVKRYVKSNNTTFKLPDVRQLLTEGVNSCTPEMWKNFVQHVIKVEDRFWKVDLTTDDVMDNDNLHVMTITGDTSDSDDLGCESLE</sequence>
<reference evidence="1 2" key="1">
    <citation type="submission" date="2023-01" db="EMBL/GenBank/DDBJ databases">
        <authorList>
            <person name="Whitehead M."/>
        </authorList>
    </citation>
    <scope>NUCLEOTIDE SEQUENCE [LARGE SCALE GENOMIC DNA]</scope>
</reference>
<accession>A0AAV0WSU9</accession>
<protein>
    <recommendedName>
        <fullName evidence="3">Tc1-like transposase DDE domain-containing protein</fullName>
    </recommendedName>
</protein>
<gene>
    <name evidence="1" type="ORF">MEUPH1_LOCUS14360</name>
</gene>
<keyword evidence="2" id="KW-1185">Reference proteome</keyword>
<evidence type="ECO:0008006" key="3">
    <source>
        <dbReference type="Google" id="ProtNLM"/>
    </source>
</evidence>
<dbReference type="PANTHER" id="PTHR33939:SF1">
    <property type="entry name" value="DUF4371 DOMAIN-CONTAINING PROTEIN"/>
    <property type="match status" value="1"/>
</dbReference>
<comment type="caution">
    <text evidence="1">The sequence shown here is derived from an EMBL/GenBank/DDBJ whole genome shotgun (WGS) entry which is preliminary data.</text>
</comment>
<proteinExistence type="predicted"/>
<organism evidence="1 2">
    <name type="scientific">Macrosiphum euphorbiae</name>
    <name type="common">potato aphid</name>
    <dbReference type="NCBI Taxonomy" id="13131"/>
    <lineage>
        <taxon>Eukaryota</taxon>
        <taxon>Metazoa</taxon>
        <taxon>Ecdysozoa</taxon>
        <taxon>Arthropoda</taxon>
        <taxon>Hexapoda</taxon>
        <taxon>Insecta</taxon>
        <taxon>Pterygota</taxon>
        <taxon>Neoptera</taxon>
        <taxon>Paraneoptera</taxon>
        <taxon>Hemiptera</taxon>
        <taxon>Sternorrhyncha</taxon>
        <taxon>Aphidomorpha</taxon>
        <taxon>Aphidoidea</taxon>
        <taxon>Aphididae</taxon>
        <taxon>Macrosiphini</taxon>
        <taxon>Macrosiphum</taxon>
    </lineage>
</organism>
<name>A0AAV0WSU9_9HEMI</name>
<dbReference type="AlphaFoldDB" id="A0AAV0WSU9"/>
<evidence type="ECO:0000313" key="2">
    <source>
        <dbReference type="Proteomes" id="UP001160148"/>
    </source>
</evidence>
<dbReference type="InterPro" id="IPR036397">
    <property type="entry name" value="RNaseH_sf"/>
</dbReference>
<dbReference type="Gene3D" id="3.30.420.10">
    <property type="entry name" value="Ribonuclease H-like superfamily/Ribonuclease H"/>
    <property type="match status" value="1"/>
</dbReference>
<dbReference type="PANTHER" id="PTHR33939">
    <property type="entry name" value="PROTEIN CBG22215"/>
    <property type="match status" value="1"/>
</dbReference>
<dbReference type="Proteomes" id="UP001160148">
    <property type="component" value="Unassembled WGS sequence"/>
</dbReference>
<evidence type="ECO:0000313" key="1">
    <source>
        <dbReference type="EMBL" id="CAI6358893.1"/>
    </source>
</evidence>